<evidence type="ECO:0000256" key="1">
    <source>
        <dbReference type="SAM" id="SignalP"/>
    </source>
</evidence>
<dbReference type="EMBL" id="PTIX01000005">
    <property type="protein sequence ID" value="PPK68432.1"/>
    <property type="molecule type" value="Genomic_DNA"/>
</dbReference>
<accession>A0A2S6GT61</accession>
<reference evidence="2 3" key="1">
    <citation type="submission" date="2018-02" db="EMBL/GenBank/DDBJ databases">
        <title>Genomic Encyclopedia of Archaeal and Bacterial Type Strains, Phase II (KMG-II): from individual species to whole genera.</title>
        <authorList>
            <person name="Goeker M."/>
        </authorList>
    </citation>
    <scope>NUCLEOTIDE SEQUENCE [LARGE SCALE GENOMIC DNA]</scope>
    <source>
        <strain evidence="2 3">YU 961-1</strain>
    </source>
</reference>
<feature type="chain" id="PRO_5015492165" evidence="1">
    <location>
        <begin position="25"/>
        <end position="402"/>
    </location>
</feature>
<gene>
    <name evidence="2" type="ORF">CLV40_105155</name>
</gene>
<keyword evidence="1" id="KW-0732">Signal</keyword>
<protein>
    <submittedName>
        <fullName evidence="2">Uncharacterized protein</fullName>
    </submittedName>
</protein>
<dbReference type="RefSeq" id="WP_104478912.1">
    <property type="nucleotide sequence ID" value="NZ_CP154825.1"/>
</dbReference>
<dbReference type="AlphaFoldDB" id="A0A2S6GT61"/>
<sequence length="402" mass="41574">MRRFVLSAGISAAAVAAFAVPASADGTTPADITWVTANSDSTGDQDNAAVATARTGYTAVVWEDDRDATNPADPVHSDVWVRLYLNGASQYEKKLSAGGTGNWRHAQPDVALHEDGSAVVVWAEDPDANGFYNIAVRALNTAGTVTGSASANASADGQQLNPAVAADPDGAGFAVAFEDEQGTAAPTVRVSGFASISSKTYETQVNAAGGTHQRPDVAMGAAGNAIVVWDEDGDANGAFNVARKAFTPSGGVKLAQALVNVTTAGQQRYPSIAANFNGDYAVAWESDTQIGARSFSATGTAASPVDSIMPGDDPQVGIDDQRNVVVNWSSGDDIHAQGLNADGTTTGRLPRLRVHTVIAGRQDEPALAVSPWGQITLVYTDDNDGNSFDQVYLGTGLINSTW</sequence>
<evidence type="ECO:0000313" key="3">
    <source>
        <dbReference type="Proteomes" id="UP000239203"/>
    </source>
</evidence>
<name>A0A2S6GT61_9PSEU</name>
<proteinExistence type="predicted"/>
<organism evidence="2 3">
    <name type="scientific">Actinokineospora auranticolor</name>
    <dbReference type="NCBI Taxonomy" id="155976"/>
    <lineage>
        <taxon>Bacteria</taxon>
        <taxon>Bacillati</taxon>
        <taxon>Actinomycetota</taxon>
        <taxon>Actinomycetes</taxon>
        <taxon>Pseudonocardiales</taxon>
        <taxon>Pseudonocardiaceae</taxon>
        <taxon>Actinokineospora</taxon>
    </lineage>
</organism>
<dbReference type="OrthoDB" id="3660483at2"/>
<dbReference type="Proteomes" id="UP000239203">
    <property type="component" value="Unassembled WGS sequence"/>
</dbReference>
<feature type="signal peptide" evidence="1">
    <location>
        <begin position="1"/>
        <end position="24"/>
    </location>
</feature>
<comment type="caution">
    <text evidence="2">The sequence shown here is derived from an EMBL/GenBank/DDBJ whole genome shotgun (WGS) entry which is preliminary data.</text>
</comment>
<keyword evidence="3" id="KW-1185">Reference proteome</keyword>
<evidence type="ECO:0000313" key="2">
    <source>
        <dbReference type="EMBL" id="PPK68432.1"/>
    </source>
</evidence>